<feature type="compositionally biased region" description="Polar residues" evidence="1">
    <location>
        <begin position="1632"/>
        <end position="1659"/>
    </location>
</feature>
<dbReference type="InterPro" id="IPR014352">
    <property type="entry name" value="FERM/acyl-CoA-bd_prot_sf"/>
</dbReference>
<feature type="compositionally biased region" description="Polar residues" evidence="1">
    <location>
        <begin position="1330"/>
        <end position="1342"/>
    </location>
</feature>
<feature type="domain" description="PDZ" evidence="3">
    <location>
        <begin position="381"/>
        <end position="462"/>
    </location>
</feature>
<reference evidence="5" key="1">
    <citation type="submission" date="2025-08" db="UniProtKB">
        <authorList>
            <consortium name="RefSeq"/>
        </authorList>
    </citation>
    <scope>IDENTIFICATION</scope>
</reference>
<dbReference type="RefSeq" id="XP_065663660.1">
    <property type="nucleotide sequence ID" value="XM_065807588.1"/>
</dbReference>
<dbReference type="InterPro" id="IPR029071">
    <property type="entry name" value="Ubiquitin-like_domsf"/>
</dbReference>
<dbReference type="SUPFAM" id="SSF47031">
    <property type="entry name" value="Second domain of FERM"/>
    <property type="match status" value="1"/>
</dbReference>
<evidence type="ECO:0000259" key="3">
    <source>
        <dbReference type="PROSITE" id="PS50106"/>
    </source>
</evidence>
<dbReference type="SMART" id="SM00228">
    <property type="entry name" value="PDZ"/>
    <property type="match status" value="9"/>
</dbReference>
<dbReference type="CDD" id="cd17101">
    <property type="entry name" value="FERM_F1_PTPN13_like"/>
    <property type="match status" value="1"/>
</dbReference>
<dbReference type="Pfam" id="PF00595">
    <property type="entry name" value="PDZ"/>
    <property type="match status" value="9"/>
</dbReference>
<keyword evidence="4" id="KW-1185">Reference proteome</keyword>
<dbReference type="SMART" id="SM00295">
    <property type="entry name" value="B41"/>
    <property type="match status" value="1"/>
</dbReference>
<name>A0ABM4CPA1_HYDVU</name>
<dbReference type="Gene3D" id="3.10.20.90">
    <property type="entry name" value="Phosphatidylinositol 3-kinase Catalytic Subunit, Chain A, domain 1"/>
    <property type="match status" value="1"/>
</dbReference>
<dbReference type="PROSITE" id="PS50057">
    <property type="entry name" value="FERM_3"/>
    <property type="match status" value="1"/>
</dbReference>
<dbReference type="SUPFAM" id="SSF54236">
    <property type="entry name" value="Ubiquitin-like"/>
    <property type="match status" value="1"/>
</dbReference>
<dbReference type="Pfam" id="PF00373">
    <property type="entry name" value="FERM_M"/>
    <property type="match status" value="1"/>
</dbReference>
<dbReference type="SMART" id="SM01196">
    <property type="entry name" value="FERM_C"/>
    <property type="match status" value="1"/>
</dbReference>
<dbReference type="Gene3D" id="2.30.42.10">
    <property type="match status" value="9"/>
</dbReference>
<feature type="domain" description="PDZ" evidence="3">
    <location>
        <begin position="1690"/>
        <end position="1772"/>
    </location>
</feature>
<gene>
    <name evidence="5" type="primary">LOC100209224</name>
</gene>
<dbReference type="CDD" id="cd06792">
    <property type="entry name" value="PDZ2-PTPN13_FRMPD2-like"/>
    <property type="match status" value="6"/>
</dbReference>
<feature type="domain" description="PDZ" evidence="3">
    <location>
        <begin position="777"/>
        <end position="854"/>
    </location>
</feature>
<dbReference type="Pfam" id="PF09379">
    <property type="entry name" value="FERM_N"/>
    <property type="match status" value="1"/>
</dbReference>
<feature type="region of interest" description="Disordered" evidence="1">
    <location>
        <begin position="1627"/>
        <end position="1659"/>
    </location>
</feature>
<feature type="domain" description="PDZ" evidence="3">
    <location>
        <begin position="608"/>
        <end position="689"/>
    </location>
</feature>
<dbReference type="InterPro" id="IPR000299">
    <property type="entry name" value="FERM_domain"/>
</dbReference>
<dbReference type="Gene3D" id="1.20.80.10">
    <property type="match status" value="1"/>
</dbReference>
<dbReference type="SUPFAM" id="SSF50156">
    <property type="entry name" value="PDZ domain-like"/>
    <property type="match status" value="9"/>
</dbReference>
<dbReference type="SUPFAM" id="SSF50729">
    <property type="entry name" value="PH domain-like"/>
    <property type="match status" value="1"/>
</dbReference>
<feature type="domain" description="PDZ" evidence="3">
    <location>
        <begin position="502"/>
        <end position="583"/>
    </location>
</feature>
<dbReference type="InterPro" id="IPR011993">
    <property type="entry name" value="PH-like_dom_sf"/>
</dbReference>
<dbReference type="InterPro" id="IPR036034">
    <property type="entry name" value="PDZ_sf"/>
</dbReference>
<dbReference type="Pfam" id="PF09380">
    <property type="entry name" value="FERM_C"/>
    <property type="match status" value="1"/>
</dbReference>
<feature type="region of interest" description="Disordered" evidence="1">
    <location>
        <begin position="1249"/>
        <end position="1270"/>
    </location>
</feature>
<dbReference type="PANTHER" id="PTHR46900">
    <property type="entry name" value="TYROSINE-PROTEIN PHOSPHATASE NON-RECEPTOR TYPE 13"/>
    <property type="match status" value="1"/>
</dbReference>
<sequence length="1788" mass="197504">MCTKKSSVFIGDGEKIITTVLLNGERIHIRVHTHASAKNVFDAIVDYIGLTEVVYFGLMIIKDGEQQFLDLDEKLNKLAKYAPHLWKDDSSCNSSLVFTVFFRVKYYVENICLLQEQQTRHQYYLQLRKDVLENSIRIHEDTSMVLASYALQAELGDYDRNIHGVDYFVPQHYLPARAIAKLVIPYIKNTLPAMHQSLRGLSEDQAEIEFLKEAQKLSEYGILFHRVYKKEYSKQIPYNIGICLRGLVIYEETGPVRNPVCKFPWSKVKKMSFKRSKFIVEADTPNVKYSKLTFCTASYKRSSYLLKISSSFFNFQMKLASKIAMLPEHQSSIPIMPVVMNRNESSVPPPEINSHNILSVRQSGSSKDTSTIPKPEVKQATIDLIKKDGSFGFSIVGGIELGGIFVKDITPGGPAALSRQINAGDRIVQINKVSFENVTRREAINTLRNAPDKSKFVIESFGRNIIIEADASFNTSHVMSTQSIAQPQIPFVQNERESDYIRVNLVKHNNTFGIGFTGGPELGGVYVKSLLPHSSAEIDGRIAVGDRLVEIDQINVENFTRKKIQDFLKQAQGHVSIVVERYKQLPFAGGLMHIDREKVLRSSPNFISITLNKKNDSLGFSITGGLDLGGIFVKYLNPNGPAACDKRLEIGDRVVGVNDISLETVSRQKALEILRNATSPVNLIIEKCVTPGIPLLNNGTKLMRSDSIKSLPAQAMHQRQNIATQSRNLNFSMQHLANAISGVPPNINQLNTHDMNANYNESSKIIPPNKPAKEVFVVDLTKKNGCFGISLTGGVEVGGIFVKALKPGTHPSIQKGDRVIEINARRMEGLSGAEAINWLKLSGNTATFILERYLYQPHVESPLQLSQFSSFDGDVLQLQLQRRNNSFGLCLADIPDHRGVFIKNIMQGGSAESDGRLERGDRLLEINGINLDGLNKNQVNDLLKQSPTTLYLLVEKSYVADNLRILDKDVYSVDLKKGDAGIGLSITGGAEFGGIFVKGLLPGGIADSIKKIQKGDRLLEVNGTSLNGLNKQQACEILQKAPVNINLLLEKNATYDGIVIPESEYFTVELHKKNNGYGLNLTGGPEIDGVYVKQVQKDSAADQDGRIRKGDRLITINGRNVESSTRQKCTEMLKLTQDIAVLLMERCVVGEDLPPLDTVLTVVKLTKSVSGFGISLTGGPEIGGIFVKALMPGGCAENDGHILIGDRLVEINGQSFDNLTRQQATDLLKNSPNNATFILERYKTKLKEQPVVHPSTMSTPTQPKPLLRPTERQSPQICEPHFAFPLYNGTAPSVPPRHNANGGPGRESAFKRFEQRLSDTSPHNFYPHSNDGNTISSRQRLNSVEKENVESSASYNTESNQLYNFSKFPEKENATSPLGVVDGPLRKFVSSQNNDDSPQRFIQKLSKSVVPQNMDNILSASRIPLGPISSAIFGGNRDGRNVHELLDPEITREHIDGVRFVIDNNNDSLSGDGYNRSGDGYNRGSIEQRENNNTYEHIKSRALLNTSSNQISADVHVNTLSNNTSMSKSYKCIKPTSDMVMQATKVENKFYLAKIPEEHKSQQAQVLSPQNANFSLNQDNKPTDNKCFAKEKQELVNGSAKPTGLQWISLNSNDLNIKPESKNYVSPREIDISNSPNSPIGNMPKSTQKSESAISRSPQQLSCDIPVPFASRFNNTPTAKNKPPGDFVFEVTLHKGRNGFGMNLVGGGSADNPLKIKKVAPGTSAEESGLLRVGDILLKVNGKSVDHLVAKDVISMLRGCQSDVQLLLMRCAGQSESISSNNLSSIGL</sequence>
<dbReference type="InterPro" id="IPR035963">
    <property type="entry name" value="FERM_2"/>
</dbReference>
<dbReference type="Proteomes" id="UP001652625">
    <property type="component" value="Chromosome 10"/>
</dbReference>
<dbReference type="Gene3D" id="2.30.29.30">
    <property type="entry name" value="Pleckstrin-homology domain (PH domain)/Phosphotyrosine-binding domain (PTB)"/>
    <property type="match status" value="1"/>
</dbReference>
<protein>
    <submittedName>
        <fullName evidence="5">Tyrosine-protein phosphatase non-receptor type 13 isoform X2</fullName>
    </submittedName>
</protein>
<dbReference type="PANTHER" id="PTHR46900:SF2">
    <property type="entry name" value="TYROSINE-PROTEIN PHOSPHATASE NON-RECEPTOR TYPE 13"/>
    <property type="match status" value="1"/>
</dbReference>
<organism evidence="4 5">
    <name type="scientific">Hydra vulgaris</name>
    <name type="common">Hydra</name>
    <name type="synonym">Hydra attenuata</name>
    <dbReference type="NCBI Taxonomy" id="6087"/>
    <lineage>
        <taxon>Eukaryota</taxon>
        <taxon>Metazoa</taxon>
        <taxon>Cnidaria</taxon>
        <taxon>Hydrozoa</taxon>
        <taxon>Hydroidolina</taxon>
        <taxon>Anthoathecata</taxon>
        <taxon>Aplanulata</taxon>
        <taxon>Hydridae</taxon>
        <taxon>Hydra</taxon>
    </lineage>
</organism>
<evidence type="ECO:0000313" key="4">
    <source>
        <dbReference type="Proteomes" id="UP001652625"/>
    </source>
</evidence>
<dbReference type="InterPro" id="IPR019749">
    <property type="entry name" value="Band_41_domain"/>
</dbReference>
<evidence type="ECO:0000256" key="1">
    <source>
        <dbReference type="SAM" id="MobiDB-lite"/>
    </source>
</evidence>
<feature type="domain" description="PDZ" evidence="3">
    <location>
        <begin position="1162"/>
        <end position="1243"/>
    </location>
</feature>
<dbReference type="InterPro" id="IPR001478">
    <property type="entry name" value="PDZ"/>
</dbReference>
<dbReference type="PRINTS" id="PR00935">
    <property type="entry name" value="BAND41"/>
</dbReference>
<evidence type="ECO:0000259" key="2">
    <source>
        <dbReference type="PROSITE" id="PS50057"/>
    </source>
</evidence>
<dbReference type="InterPro" id="IPR019748">
    <property type="entry name" value="FERM_central"/>
</dbReference>
<dbReference type="InterPro" id="IPR018980">
    <property type="entry name" value="FERM_PH-like_C"/>
</dbReference>
<evidence type="ECO:0000313" key="5">
    <source>
        <dbReference type="RefSeq" id="XP_065663660.1"/>
    </source>
</evidence>
<feature type="domain" description="PDZ" evidence="3">
    <location>
        <begin position="877"/>
        <end position="958"/>
    </location>
</feature>
<feature type="domain" description="FERM" evidence="2">
    <location>
        <begin position="15"/>
        <end position="320"/>
    </location>
</feature>
<feature type="domain" description="PDZ" evidence="3">
    <location>
        <begin position="1067"/>
        <end position="1148"/>
    </location>
</feature>
<feature type="region of interest" description="Disordered" evidence="1">
    <location>
        <begin position="1319"/>
        <end position="1355"/>
    </location>
</feature>
<proteinExistence type="predicted"/>
<dbReference type="GeneID" id="100209224"/>
<accession>A0ABM4CPA1</accession>
<dbReference type="CDD" id="cd14473">
    <property type="entry name" value="FERM_B-lobe"/>
    <property type="match status" value="1"/>
</dbReference>
<feature type="domain" description="PDZ" evidence="3">
    <location>
        <begin position="972"/>
        <end position="1053"/>
    </location>
</feature>
<dbReference type="PROSITE" id="PS50106">
    <property type="entry name" value="PDZ"/>
    <property type="match status" value="9"/>
</dbReference>
<dbReference type="InterPro" id="IPR018979">
    <property type="entry name" value="FERM_N"/>
</dbReference>
<dbReference type="InterPro" id="IPR052074">
    <property type="entry name" value="NonRcpt_TyrProt_Phosphatase"/>
</dbReference>